<dbReference type="AlphaFoldDB" id="A0A7W8GBN2"/>
<comment type="caution">
    <text evidence="1">The sequence shown here is derived from an EMBL/GenBank/DDBJ whole genome shotgun (WGS) entry which is preliminary data.</text>
</comment>
<accession>A0A7W8GBN2</accession>
<reference evidence="1 2" key="1">
    <citation type="submission" date="2020-08" db="EMBL/GenBank/DDBJ databases">
        <title>Genomic Encyclopedia of Type Strains, Phase IV (KMG-IV): sequencing the most valuable type-strain genomes for metagenomic binning, comparative biology and taxonomic classification.</title>
        <authorList>
            <person name="Goeker M."/>
        </authorList>
    </citation>
    <scope>NUCLEOTIDE SEQUENCE [LARGE SCALE GENOMIC DNA]</scope>
    <source>
        <strain evidence="1 2">DSM 103462</strain>
    </source>
</reference>
<gene>
    <name evidence="1" type="ORF">HNP76_002826</name>
</gene>
<dbReference type="Proteomes" id="UP000518887">
    <property type="component" value="Unassembled WGS sequence"/>
</dbReference>
<dbReference type="EMBL" id="JACHFQ010000011">
    <property type="protein sequence ID" value="MBB5227426.1"/>
    <property type="molecule type" value="Genomic_DNA"/>
</dbReference>
<evidence type="ECO:0000313" key="1">
    <source>
        <dbReference type="EMBL" id="MBB5227426.1"/>
    </source>
</evidence>
<dbReference type="RefSeq" id="WP_184661649.1">
    <property type="nucleotide sequence ID" value="NZ_CP031518.1"/>
</dbReference>
<proteinExistence type="predicted"/>
<evidence type="ECO:0008006" key="3">
    <source>
        <dbReference type="Google" id="ProtNLM"/>
    </source>
</evidence>
<protein>
    <recommendedName>
        <fullName evidence="3">Phage minor tail protein</fullName>
    </recommendedName>
</protein>
<organism evidence="1 2">
    <name type="scientific">Treponema ruminis</name>
    <dbReference type="NCBI Taxonomy" id="744515"/>
    <lineage>
        <taxon>Bacteria</taxon>
        <taxon>Pseudomonadati</taxon>
        <taxon>Spirochaetota</taxon>
        <taxon>Spirochaetia</taxon>
        <taxon>Spirochaetales</taxon>
        <taxon>Treponemataceae</taxon>
        <taxon>Treponema</taxon>
    </lineage>
</organism>
<name>A0A7W8GBN2_9SPIR</name>
<keyword evidence="2" id="KW-1185">Reference proteome</keyword>
<evidence type="ECO:0000313" key="2">
    <source>
        <dbReference type="Proteomes" id="UP000518887"/>
    </source>
</evidence>
<sequence length="113" mass="13105">MTITNWSESVNSNFFGFNERPKKNTIETKYLSGRVTAYQANTRNIMTFSCSLQLSKTELEAFWAWFNDELGGLSGVFTCPILGSRYYRFAEIPEPQDTNQKFRVLSMTIEEVY</sequence>